<dbReference type="Proteomes" id="UP000649826">
    <property type="component" value="Unassembled WGS sequence"/>
</dbReference>
<organism evidence="3 4">
    <name type="scientific">Blautia difficilis</name>
    <dbReference type="NCBI Taxonomy" id="2763027"/>
    <lineage>
        <taxon>Bacteria</taxon>
        <taxon>Bacillati</taxon>
        <taxon>Bacillota</taxon>
        <taxon>Clostridia</taxon>
        <taxon>Lachnospirales</taxon>
        <taxon>Lachnospiraceae</taxon>
        <taxon>Blautia</taxon>
    </lineage>
</organism>
<feature type="compositionally biased region" description="Basic and acidic residues" evidence="1">
    <location>
        <begin position="187"/>
        <end position="200"/>
    </location>
</feature>
<keyword evidence="4" id="KW-1185">Reference proteome</keyword>
<feature type="region of interest" description="Disordered" evidence="1">
    <location>
        <begin position="129"/>
        <end position="207"/>
    </location>
</feature>
<reference evidence="3 4" key="1">
    <citation type="submission" date="2020-08" db="EMBL/GenBank/DDBJ databases">
        <title>Genome public.</title>
        <authorList>
            <person name="Liu C."/>
            <person name="Sun Q."/>
        </authorList>
    </citation>
    <scope>NUCLEOTIDE SEQUENCE [LARGE SCALE GENOMIC DNA]</scope>
    <source>
        <strain evidence="3 4">M29</strain>
    </source>
</reference>
<feature type="domain" description="DUF7575" evidence="2">
    <location>
        <begin position="106"/>
        <end position="126"/>
    </location>
</feature>
<evidence type="ECO:0000259" key="2">
    <source>
        <dbReference type="Pfam" id="PF24460"/>
    </source>
</evidence>
<evidence type="ECO:0000313" key="4">
    <source>
        <dbReference type="Proteomes" id="UP000649826"/>
    </source>
</evidence>
<dbReference type="Pfam" id="PF24460">
    <property type="entry name" value="DUF7575"/>
    <property type="match status" value="1"/>
</dbReference>
<dbReference type="RefSeq" id="WP_186994153.1">
    <property type="nucleotide sequence ID" value="NZ_JACOQG010000002.1"/>
</dbReference>
<dbReference type="InterPro" id="IPR055997">
    <property type="entry name" value="DUF7575"/>
</dbReference>
<sequence length="207" mass="23004">MGTDFFDGIVKTFSKTTKELGKTTKELGARAEQTIETQKIRGKISGEERTIERLKADLGDIIYKRHAEGEGIDGELSVICQEIDQHFLKIREFKDSAANLRGKKICPSCEREVDLSVSFCPYCGTPCPTPEPTESVEDPVEEFVEEPVEASEEETDEKGEPAEAEAETEAAQGSAKAEEPEEPENAEFQKEQPVEEKTEEAVEETEV</sequence>
<name>A0ABR7IF13_9FIRM</name>
<protein>
    <submittedName>
        <fullName evidence="3">Zinc-ribbon domain-containing protein</fullName>
    </submittedName>
</protein>
<evidence type="ECO:0000313" key="3">
    <source>
        <dbReference type="EMBL" id="MBC5778601.1"/>
    </source>
</evidence>
<comment type="caution">
    <text evidence="3">The sequence shown here is derived from an EMBL/GenBank/DDBJ whole genome shotgun (WGS) entry which is preliminary data.</text>
</comment>
<feature type="compositionally biased region" description="Acidic residues" evidence="1">
    <location>
        <begin position="134"/>
        <end position="168"/>
    </location>
</feature>
<evidence type="ECO:0000256" key="1">
    <source>
        <dbReference type="SAM" id="MobiDB-lite"/>
    </source>
</evidence>
<gene>
    <name evidence="3" type="ORF">H8Z82_02785</name>
</gene>
<proteinExistence type="predicted"/>
<dbReference type="EMBL" id="JACOQG010000002">
    <property type="protein sequence ID" value="MBC5778601.1"/>
    <property type="molecule type" value="Genomic_DNA"/>
</dbReference>
<accession>A0ABR7IF13</accession>